<dbReference type="InterPro" id="IPR054728">
    <property type="entry name" value="RsmB-like_ferredoxin"/>
</dbReference>
<protein>
    <recommendedName>
        <fullName evidence="3">16S rRNA (cytosine(967)-C(5))-methyltransferase</fullName>
        <ecNumber evidence="3">2.1.1.176</ecNumber>
    </recommendedName>
    <alternativeName>
        <fullName evidence="10">16S rRNA m5C967 methyltransferase</fullName>
    </alternativeName>
    <alternativeName>
        <fullName evidence="11">rRNA (cytosine-C(5)-)-methyltransferase RsmB</fullName>
    </alternativeName>
</protein>
<dbReference type="Gene3D" id="3.40.50.150">
    <property type="entry name" value="Vaccinia Virus protein VP39"/>
    <property type="match status" value="1"/>
</dbReference>
<dbReference type="GO" id="GO:0008168">
    <property type="term" value="F:methyltransferase activity"/>
    <property type="evidence" value="ECO:0007669"/>
    <property type="project" value="UniProtKB-KW"/>
</dbReference>
<evidence type="ECO:0000313" key="16">
    <source>
        <dbReference type="Proteomes" id="UP001593833"/>
    </source>
</evidence>
<dbReference type="PRINTS" id="PR02008">
    <property type="entry name" value="RCMTFAMILY"/>
</dbReference>
<dbReference type="EC" id="2.1.1.176" evidence="3"/>
<evidence type="ECO:0000256" key="3">
    <source>
        <dbReference type="ARBA" id="ARBA00012140"/>
    </source>
</evidence>
<dbReference type="InterPro" id="IPR029063">
    <property type="entry name" value="SAM-dependent_MTases_sf"/>
</dbReference>
<dbReference type="PROSITE" id="PS51686">
    <property type="entry name" value="SAM_MT_RSMB_NOP"/>
    <property type="match status" value="1"/>
</dbReference>
<evidence type="ECO:0000256" key="12">
    <source>
        <dbReference type="ARBA" id="ARBA00047283"/>
    </source>
</evidence>
<comment type="caution">
    <text evidence="13">Lacks conserved residue(s) required for the propagation of feature annotation.</text>
</comment>
<dbReference type="Pfam" id="PF01189">
    <property type="entry name" value="Methyltr_RsmB-F"/>
    <property type="match status" value="1"/>
</dbReference>
<feature type="binding site" evidence="13">
    <location>
        <position position="283"/>
    </location>
    <ligand>
        <name>S-adenosyl-L-methionine</name>
        <dbReference type="ChEBI" id="CHEBI:59789"/>
    </ligand>
</feature>
<organism evidence="15 16">
    <name type="scientific">Eiseniibacteriota bacterium</name>
    <dbReference type="NCBI Taxonomy" id="2212470"/>
    <lineage>
        <taxon>Bacteria</taxon>
        <taxon>Candidatus Eiseniibacteriota</taxon>
    </lineage>
</organism>
<feature type="binding site" evidence="13">
    <location>
        <position position="326"/>
    </location>
    <ligand>
        <name>S-adenosyl-L-methionine</name>
        <dbReference type="ChEBI" id="CHEBI:59789"/>
    </ligand>
</feature>
<evidence type="ECO:0000256" key="7">
    <source>
        <dbReference type="ARBA" id="ARBA00022679"/>
    </source>
</evidence>
<feature type="domain" description="SAM-dependent MTase RsmB/NOP-type" evidence="14">
    <location>
        <begin position="170"/>
        <end position="440"/>
    </location>
</feature>
<gene>
    <name evidence="15" type="primary">rsmB</name>
    <name evidence="15" type="ORF">ACFL6M_02535</name>
</gene>
<feature type="binding site" evidence="13">
    <location>
        <position position="310"/>
    </location>
    <ligand>
        <name>S-adenosyl-L-methionine</name>
        <dbReference type="ChEBI" id="CHEBI:59789"/>
    </ligand>
</feature>
<evidence type="ECO:0000256" key="10">
    <source>
        <dbReference type="ARBA" id="ARBA00030399"/>
    </source>
</evidence>
<dbReference type="InterPro" id="IPR006027">
    <property type="entry name" value="NusB_RsmB_TIM44"/>
</dbReference>
<dbReference type="PANTHER" id="PTHR22807:SF53">
    <property type="entry name" value="RIBOSOMAL RNA SMALL SUBUNIT METHYLTRANSFERASE B-RELATED"/>
    <property type="match status" value="1"/>
</dbReference>
<keyword evidence="4" id="KW-0963">Cytoplasm</keyword>
<dbReference type="InterPro" id="IPR023267">
    <property type="entry name" value="RCMT"/>
</dbReference>
<comment type="caution">
    <text evidence="15">The sequence shown here is derived from an EMBL/GenBank/DDBJ whole genome shotgun (WGS) entry which is preliminary data.</text>
</comment>
<evidence type="ECO:0000256" key="6">
    <source>
        <dbReference type="ARBA" id="ARBA00022603"/>
    </source>
</evidence>
<keyword evidence="16" id="KW-1185">Reference proteome</keyword>
<evidence type="ECO:0000256" key="1">
    <source>
        <dbReference type="ARBA" id="ARBA00002724"/>
    </source>
</evidence>
<dbReference type="CDD" id="cd02440">
    <property type="entry name" value="AdoMet_MTases"/>
    <property type="match status" value="1"/>
</dbReference>
<dbReference type="PANTHER" id="PTHR22807">
    <property type="entry name" value="NOP2 YEAST -RELATED NOL1/NOP2/FMU SUN DOMAIN-CONTAINING"/>
    <property type="match status" value="1"/>
</dbReference>
<dbReference type="InterPro" id="IPR004573">
    <property type="entry name" value="rRNA_ssu_MeTfrase_B"/>
</dbReference>
<dbReference type="SUPFAM" id="SSF53335">
    <property type="entry name" value="S-adenosyl-L-methionine-dependent methyltransferases"/>
    <property type="match status" value="1"/>
</dbReference>
<comment type="similarity">
    <text evidence="13">Belongs to the class I-like SAM-binding methyltransferase superfamily. RsmB/NOP family.</text>
</comment>
<evidence type="ECO:0000256" key="2">
    <source>
        <dbReference type="ARBA" id="ARBA00004496"/>
    </source>
</evidence>
<reference evidence="15 16" key="1">
    <citation type="submission" date="2024-09" db="EMBL/GenBank/DDBJ databases">
        <authorList>
            <person name="D'Angelo T."/>
        </authorList>
    </citation>
    <scope>NUCLEOTIDE SEQUENCE [LARGE SCALE GENOMIC DNA]</scope>
    <source>
        <strain evidence="15">SAG AM-320-E07</strain>
    </source>
</reference>
<feature type="active site" description="Nucleophile" evidence="13">
    <location>
        <position position="379"/>
    </location>
</feature>
<sequence>MLDARALALDILVKCESRSIPTDLELAARLGSSGLEPRDRKFVTSLVRTTLRWRGRADAVLDRRLARGLRSLSKVMSNVLRLAYVQLFHIEGIPARAVVHTAVELARLQGGEGMARLANSVLRQLIRVPPTSEDWSGRGGSAALEGELSHPAWLLNRWIRQWGIEKTRRLCSWNNGTPSLHLRVRGDESQRKAVVKELEESGLRCAPGELLEETLRVDGHFPVGSHPRVKDGTITLQDESQALVGHLWPQPLAGVTLDLCAAPGTKCSHVAQLNPEGSVLAMDSSLERARMIAATKIRLDLRKLHVIVGDGRRPPLGGAYPRVLLDAPCSGLGVLRRRPDARWLRSGSEIVAAAKLQRQLLERAATLVAPGGSLLYSVCTLEPEETEQRVSGFLKRQPRFRPGELPDWLPEEVKSGDGVVRVFPGTLGMEGLFAALMRKDRDA</sequence>
<evidence type="ECO:0000256" key="5">
    <source>
        <dbReference type="ARBA" id="ARBA00022552"/>
    </source>
</evidence>
<evidence type="ECO:0000313" key="15">
    <source>
        <dbReference type="EMBL" id="MFC1572454.1"/>
    </source>
</evidence>
<evidence type="ECO:0000259" key="14">
    <source>
        <dbReference type="PROSITE" id="PS51686"/>
    </source>
</evidence>
<keyword evidence="8 13" id="KW-0949">S-adenosyl-L-methionine</keyword>
<evidence type="ECO:0000256" key="8">
    <source>
        <dbReference type="ARBA" id="ARBA00022691"/>
    </source>
</evidence>
<evidence type="ECO:0000256" key="4">
    <source>
        <dbReference type="ARBA" id="ARBA00022490"/>
    </source>
</evidence>
<keyword evidence="5" id="KW-0698">rRNA processing</keyword>
<evidence type="ECO:0000256" key="9">
    <source>
        <dbReference type="ARBA" id="ARBA00022884"/>
    </source>
</evidence>
<evidence type="ECO:0000256" key="11">
    <source>
        <dbReference type="ARBA" id="ARBA00031088"/>
    </source>
</evidence>
<dbReference type="Pfam" id="PF01029">
    <property type="entry name" value="NusB"/>
    <property type="match status" value="1"/>
</dbReference>
<dbReference type="GO" id="GO:0032259">
    <property type="term" value="P:methylation"/>
    <property type="evidence" value="ECO:0007669"/>
    <property type="project" value="UniProtKB-KW"/>
</dbReference>
<proteinExistence type="inferred from homology"/>
<keyword evidence="9 13" id="KW-0694">RNA-binding</keyword>
<dbReference type="Pfam" id="PF22458">
    <property type="entry name" value="RsmF-B_ferredox"/>
    <property type="match status" value="1"/>
</dbReference>
<dbReference type="Proteomes" id="UP001593833">
    <property type="component" value="Unassembled WGS sequence"/>
</dbReference>
<dbReference type="EMBL" id="JBHPKH010000017">
    <property type="protein sequence ID" value="MFC1572454.1"/>
    <property type="molecule type" value="Genomic_DNA"/>
</dbReference>
<dbReference type="InterPro" id="IPR001678">
    <property type="entry name" value="MeTrfase_RsmB-F_NOP2_dom"/>
</dbReference>
<name>A0ABV6YJV6_UNCEI</name>
<dbReference type="Gene3D" id="3.30.70.1170">
    <property type="entry name" value="Sun protein, domain 3"/>
    <property type="match status" value="1"/>
</dbReference>
<dbReference type="NCBIfam" id="TIGR00563">
    <property type="entry name" value="rsmB"/>
    <property type="match status" value="1"/>
</dbReference>
<dbReference type="SUPFAM" id="SSF48013">
    <property type="entry name" value="NusB-like"/>
    <property type="match status" value="1"/>
</dbReference>
<evidence type="ECO:0000256" key="13">
    <source>
        <dbReference type="PROSITE-ProRule" id="PRU01023"/>
    </source>
</evidence>
<comment type="function">
    <text evidence="1">Specifically methylates the cytosine at position 967 (m5C967) of 16S rRNA.</text>
</comment>
<comment type="subcellular location">
    <subcellularLocation>
        <location evidence="2">Cytoplasm</location>
    </subcellularLocation>
</comment>
<keyword evidence="6 13" id="KW-0489">Methyltransferase</keyword>
<comment type="catalytic activity">
    <reaction evidence="12">
        <text>cytidine(967) in 16S rRNA + S-adenosyl-L-methionine = 5-methylcytidine(967) in 16S rRNA + S-adenosyl-L-homocysteine + H(+)</text>
        <dbReference type="Rhea" id="RHEA:42748"/>
        <dbReference type="Rhea" id="RHEA-COMP:10219"/>
        <dbReference type="Rhea" id="RHEA-COMP:10220"/>
        <dbReference type="ChEBI" id="CHEBI:15378"/>
        <dbReference type="ChEBI" id="CHEBI:57856"/>
        <dbReference type="ChEBI" id="CHEBI:59789"/>
        <dbReference type="ChEBI" id="CHEBI:74483"/>
        <dbReference type="ChEBI" id="CHEBI:82748"/>
        <dbReference type="EC" id="2.1.1.176"/>
    </reaction>
</comment>
<keyword evidence="7 13" id="KW-0808">Transferase</keyword>
<dbReference type="InterPro" id="IPR035926">
    <property type="entry name" value="NusB-like_sf"/>
</dbReference>
<dbReference type="Gene3D" id="1.10.940.10">
    <property type="entry name" value="NusB-like"/>
    <property type="match status" value="1"/>
</dbReference>
<accession>A0ABV6YJV6</accession>
<dbReference type="InterPro" id="IPR049560">
    <property type="entry name" value="MeTrfase_RsmB-F_NOP2_cat"/>
</dbReference>